<protein>
    <recommendedName>
        <fullName evidence="5">REase associating with pPIWI RE domain-containing protein</fullName>
    </recommendedName>
</protein>
<name>A0A3S2VY82_9ACTN</name>
<reference evidence="3 4" key="1">
    <citation type="submission" date="2019-01" db="EMBL/GenBank/DDBJ databases">
        <title>Genome sequences of Streptomyces and Rhizobium isolates collected from root and soil.</title>
        <authorList>
            <person name="Chhettri S."/>
            <person name="Sevigny J.L."/>
            <person name="Sen A."/>
            <person name="Ennis N."/>
            <person name="Tisa L."/>
        </authorList>
    </citation>
    <scope>NUCLEOTIDE SEQUENCE [LARGE SCALE GENOMIC DNA]</scope>
    <source>
        <strain evidence="3 4">San01</strain>
    </source>
</reference>
<dbReference type="RefSeq" id="WP_127831103.1">
    <property type="nucleotide sequence ID" value="NZ_RZYA01000015.1"/>
</dbReference>
<sequence>MTVLDAVMSRRRTMLVSATIRLGYAWTIRREESRAWREVMSMTGVVNSILGANREALSPAELVDQLSRKPLRHIAPDVFKDDPLGRVTILEWGEISDDVYSDGCSAIVSVLERGDRGRGWMPTWTWMQHEIIENEAFLGLKAGASDADYVTRRRFTTEHPAGEREAIADACSDAGILPPVRYVPLPPDRAYEGRYWWPCPVCQWPMRVNGASVRCSYWAHNAEYAIRSLKDGQPPKLRPRDDTVRRQPAAKTVHRDGGRQTVCVEFSVWRFIVVPGIEELKLYKRWDGKPPLIVELWPHQDLYDVRFAIKELDWELAVDLKDVASASGLADEIAKKPLAAKTIVLPDHRGTAQRVELQDLLPDYTVLMVEDVNRIVKKKLAEARRAQ</sequence>
<evidence type="ECO:0000259" key="1">
    <source>
        <dbReference type="Pfam" id="PF18154"/>
    </source>
</evidence>
<comment type="caution">
    <text evidence="3">The sequence shown here is derived from an EMBL/GenBank/DDBJ whole genome shotgun (WGS) entry which is preliminary data.</text>
</comment>
<dbReference type="EMBL" id="RZYA01000015">
    <property type="protein sequence ID" value="RVU20497.1"/>
    <property type="molecule type" value="Genomic_DNA"/>
</dbReference>
<dbReference type="OrthoDB" id="580959at2"/>
<feature type="domain" description="pPIWI-RE three-gene island" evidence="2">
    <location>
        <begin position="14"/>
        <end position="162"/>
    </location>
</feature>
<evidence type="ECO:0000259" key="2">
    <source>
        <dbReference type="Pfam" id="PF18156"/>
    </source>
</evidence>
<evidence type="ECO:0000313" key="4">
    <source>
        <dbReference type="Proteomes" id="UP000283128"/>
    </source>
</evidence>
<keyword evidence="4" id="KW-1185">Reference proteome</keyword>
<dbReference type="Pfam" id="PF18154">
    <property type="entry name" value="pPIWI_RE_REase"/>
    <property type="match status" value="1"/>
</dbReference>
<dbReference type="Proteomes" id="UP000283128">
    <property type="component" value="Unassembled WGS sequence"/>
</dbReference>
<feature type="domain" description="REase associating with pPIWI RE" evidence="1">
    <location>
        <begin position="276"/>
        <end position="383"/>
    </location>
</feature>
<dbReference type="InterPro" id="IPR041191">
    <property type="entry name" value="pPIWI_RE_Y"/>
</dbReference>
<organism evidence="3 4">
    <name type="scientific">Streptomyces antnestii</name>
    <dbReference type="NCBI Taxonomy" id="2494256"/>
    <lineage>
        <taxon>Bacteria</taxon>
        <taxon>Bacillati</taxon>
        <taxon>Actinomycetota</taxon>
        <taxon>Actinomycetes</taxon>
        <taxon>Kitasatosporales</taxon>
        <taxon>Streptomycetaceae</taxon>
        <taxon>Streptomyces</taxon>
    </lineage>
</organism>
<gene>
    <name evidence="3" type="ORF">EOT10_27950</name>
</gene>
<proteinExistence type="predicted"/>
<accession>A0A3S2VY82</accession>
<dbReference type="AlphaFoldDB" id="A0A3S2VY82"/>
<dbReference type="InterPro" id="IPR040828">
    <property type="entry name" value="pPIWI_RE_REase"/>
</dbReference>
<dbReference type="Pfam" id="PF18156">
    <property type="entry name" value="pPIWI_RE_Y"/>
    <property type="match status" value="1"/>
</dbReference>
<evidence type="ECO:0000313" key="3">
    <source>
        <dbReference type="EMBL" id="RVU20497.1"/>
    </source>
</evidence>
<evidence type="ECO:0008006" key="5">
    <source>
        <dbReference type="Google" id="ProtNLM"/>
    </source>
</evidence>